<evidence type="ECO:0000259" key="2">
    <source>
        <dbReference type="SMART" id="SM00829"/>
    </source>
</evidence>
<proteinExistence type="predicted"/>
<dbReference type="GO" id="GO:0008270">
    <property type="term" value="F:zinc ion binding"/>
    <property type="evidence" value="ECO:0007669"/>
    <property type="project" value="InterPro"/>
</dbReference>
<evidence type="ECO:0000313" key="3">
    <source>
        <dbReference type="EMBL" id="QDU80071.1"/>
    </source>
</evidence>
<feature type="region of interest" description="Disordered" evidence="1">
    <location>
        <begin position="1"/>
        <end position="25"/>
    </location>
</feature>
<dbReference type="Pfam" id="PF13602">
    <property type="entry name" value="ADH_zinc_N_2"/>
    <property type="match status" value="1"/>
</dbReference>
<dbReference type="SUPFAM" id="SSF50129">
    <property type="entry name" value="GroES-like"/>
    <property type="match status" value="1"/>
</dbReference>
<dbReference type="AlphaFoldDB" id="A0A518CLG6"/>
<organism evidence="3 4">
    <name type="scientific">Polystyrenella longa</name>
    <dbReference type="NCBI Taxonomy" id="2528007"/>
    <lineage>
        <taxon>Bacteria</taxon>
        <taxon>Pseudomonadati</taxon>
        <taxon>Planctomycetota</taxon>
        <taxon>Planctomycetia</taxon>
        <taxon>Planctomycetales</taxon>
        <taxon>Planctomycetaceae</taxon>
        <taxon>Polystyrenella</taxon>
    </lineage>
</organism>
<dbReference type="Gene3D" id="3.90.180.10">
    <property type="entry name" value="Medium-chain alcohol dehydrogenases, catalytic domain"/>
    <property type="match status" value="1"/>
</dbReference>
<accession>A0A518CLG6</accession>
<dbReference type="InterPro" id="IPR013154">
    <property type="entry name" value="ADH-like_N"/>
</dbReference>
<feature type="domain" description="Enoyl reductase (ER)" evidence="2">
    <location>
        <begin position="41"/>
        <end position="340"/>
    </location>
</feature>
<dbReference type="Gene3D" id="3.40.50.720">
    <property type="entry name" value="NAD(P)-binding Rossmann-like Domain"/>
    <property type="match status" value="1"/>
</dbReference>
<dbReference type="SMART" id="SM00829">
    <property type="entry name" value="PKS_ER"/>
    <property type="match status" value="1"/>
</dbReference>
<dbReference type="PANTHER" id="PTHR44013:SF1">
    <property type="entry name" value="ZINC-TYPE ALCOHOL DEHYDROGENASE-LIKE PROTEIN C16A3.02C"/>
    <property type="match status" value="1"/>
</dbReference>
<dbReference type="PANTHER" id="PTHR44013">
    <property type="entry name" value="ZINC-TYPE ALCOHOL DEHYDROGENASE-LIKE PROTEIN C16A3.02C"/>
    <property type="match status" value="1"/>
</dbReference>
<dbReference type="InterPro" id="IPR002364">
    <property type="entry name" value="Quin_OxRdtase/zeta-crystal_CS"/>
</dbReference>
<dbReference type="Pfam" id="PF08240">
    <property type="entry name" value="ADH_N"/>
    <property type="match status" value="1"/>
</dbReference>
<protein>
    <submittedName>
        <fullName evidence="3">Zinc-type alcohol dehydrogenase-like protein</fullName>
    </submittedName>
</protein>
<dbReference type="GO" id="GO:0016491">
    <property type="term" value="F:oxidoreductase activity"/>
    <property type="evidence" value="ECO:0007669"/>
    <property type="project" value="InterPro"/>
</dbReference>
<dbReference type="InterPro" id="IPR036291">
    <property type="entry name" value="NAD(P)-bd_dom_sf"/>
</dbReference>
<keyword evidence="4" id="KW-1185">Reference proteome</keyword>
<dbReference type="PROSITE" id="PS01162">
    <property type="entry name" value="QOR_ZETA_CRYSTAL"/>
    <property type="match status" value="1"/>
</dbReference>
<feature type="compositionally biased region" description="Polar residues" evidence="1">
    <location>
        <begin position="1"/>
        <end position="20"/>
    </location>
</feature>
<reference evidence="3 4" key="1">
    <citation type="submission" date="2019-02" db="EMBL/GenBank/DDBJ databases">
        <title>Deep-cultivation of Planctomycetes and their phenomic and genomic characterization uncovers novel biology.</title>
        <authorList>
            <person name="Wiegand S."/>
            <person name="Jogler M."/>
            <person name="Boedeker C."/>
            <person name="Pinto D."/>
            <person name="Vollmers J."/>
            <person name="Rivas-Marin E."/>
            <person name="Kohn T."/>
            <person name="Peeters S.H."/>
            <person name="Heuer A."/>
            <person name="Rast P."/>
            <person name="Oberbeckmann S."/>
            <person name="Bunk B."/>
            <person name="Jeske O."/>
            <person name="Meyerdierks A."/>
            <person name="Storesund J.E."/>
            <person name="Kallscheuer N."/>
            <person name="Luecker S."/>
            <person name="Lage O.M."/>
            <person name="Pohl T."/>
            <person name="Merkel B.J."/>
            <person name="Hornburger P."/>
            <person name="Mueller R.-W."/>
            <person name="Bruemmer F."/>
            <person name="Labrenz M."/>
            <person name="Spormann A.M."/>
            <person name="Op den Camp H."/>
            <person name="Overmann J."/>
            <person name="Amann R."/>
            <person name="Jetten M.S.M."/>
            <person name="Mascher T."/>
            <person name="Medema M.H."/>
            <person name="Devos D.P."/>
            <person name="Kaster A.-K."/>
            <person name="Ovreas L."/>
            <person name="Rohde M."/>
            <person name="Galperin M.Y."/>
            <person name="Jogler C."/>
        </authorList>
    </citation>
    <scope>NUCLEOTIDE SEQUENCE [LARGE SCALE GENOMIC DNA]</scope>
    <source>
        <strain evidence="3 4">Pla110</strain>
    </source>
</reference>
<dbReference type="InterPro" id="IPR011032">
    <property type="entry name" value="GroES-like_sf"/>
</dbReference>
<dbReference type="Proteomes" id="UP000317178">
    <property type="component" value="Chromosome"/>
</dbReference>
<dbReference type="KEGG" id="plon:Pla110_17930"/>
<dbReference type="SUPFAM" id="SSF51735">
    <property type="entry name" value="NAD(P)-binding Rossmann-fold domains"/>
    <property type="match status" value="1"/>
</dbReference>
<name>A0A518CLG6_9PLAN</name>
<dbReference type="InterPro" id="IPR020843">
    <property type="entry name" value="ER"/>
</dbReference>
<dbReference type="CDD" id="cd08267">
    <property type="entry name" value="MDR1"/>
    <property type="match status" value="1"/>
</dbReference>
<evidence type="ECO:0000313" key="4">
    <source>
        <dbReference type="Proteomes" id="UP000317178"/>
    </source>
</evidence>
<sequence>MRSSPLSTDTNSSNEITDNAATDKKNLNKGSMRAVVFDDYGTPDVLRLTDRPIPQRSANEILIKVHASSVNPIDYRLRSGEMKGILPGGFPRIPGYDVAGEIIESPTKSTFDPGDRVIAFLDNKYGGALAEYAVCEPEVVARIPAGLPFEQAAAIPLAGTTALQSLRNHGNMQTGDHVLINGASGGVGAFAVQIAKAYDCHVDAVASGDNEEFCKSLGADHFYNYEDVNFEDSAERWDVVFDAAGKSGYWNSRTVLNKGGRYVSTEPDVKGMIMTVVTWPLSKSGTVMLAKPNADDLRTLIDLYEQGKLKITIDSTFPLSKAADAHRYVEQGVERGKVIVSHQE</sequence>
<dbReference type="EMBL" id="CP036281">
    <property type="protein sequence ID" value="QDU80071.1"/>
    <property type="molecule type" value="Genomic_DNA"/>
</dbReference>
<evidence type="ECO:0000256" key="1">
    <source>
        <dbReference type="SAM" id="MobiDB-lite"/>
    </source>
</evidence>
<dbReference type="InterPro" id="IPR052733">
    <property type="entry name" value="Chloroplast_QOR"/>
</dbReference>
<gene>
    <name evidence="3" type="ORF">Pla110_17930</name>
</gene>